<dbReference type="EMBL" id="BLXT01003743">
    <property type="protein sequence ID" value="GFO04911.1"/>
    <property type="molecule type" value="Genomic_DNA"/>
</dbReference>
<name>A0AAV4A9E5_9GAST</name>
<sequence>MAGGKRFYKKVTQSTMTSRFRPAVYVQRYHTKPSTTSAASLGYKKKHTAQFTWSISADDFDPAMIFWFVGQDCDHFEPAEFALLP</sequence>
<gene>
    <name evidence="1" type="ORF">PoB_003141600</name>
</gene>
<dbReference type="AlphaFoldDB" id="A0AAV4A9E5"/>
<dbReference type="Proteomes" id="UP000735302">
    <property type="component" value="Unassembled WGS sequence"/>
</dbReference>
<organism evidence="1 2">
    <name type="scientific">Plakobranchus ocellatus</name>
    <dbReference type="NCBI Taxonomy" id="259542"/>
    <lineage>
        <taxon>Eukaryota</taxon>
        <taxon>Metazoa</taxon>
        <taxon>Spiralia</taxon>
        <taxon>Lophotrochozoa</taxon>
        <taxon>Mollusca</taxon>
        <taxon>Gastropoda</taxon>
        <taxon>Heterobranchia</taxon>
        <taxon>Euthyneura</taxon>
        <taxon>Panpulmonata</taxon>
        <taxon>Sacoglossa</taxon>
        <taxon>Placobranchoidea</taxon>
        <taxon>Plakobranchidae</taxon>
        <taxon>Plakobranchus</taxon>
    </lineage>
</organism>
<reference evidence="1 2" key="1">
    <citation type="journal article" date="2021" name="Elife">
        <title>Chloroplast acquisition without the gene transfer in kleptoplastic sea slugs, Plakobranchus ocellatus.</title>
        <authorList>
            <person name="Maeda T."/>
            <person name="Takahashi S."/>
            <person name="Yoshida T."/>
            <person name="Shimamura S."/>
            <person name="Takaki Y."/>
            <person name="Nagai Y."/>
            <person name="Toyoda A."/>
            <person name="Suzuki Y."/>
            <person name="Arimoto A."/>
            <person name="Ishii H."/>
            <person name="Satoh N."/>
            <person name="Nishiyama T."/>
            <person name="Hasebe M."/>
            <person name="Maruyama T."/>
            <person name="Minagawa J."/>
            <person name="Obokata J."/>
            <person name="Shigenobu S."/>
        </authorList>
    </citation>
    <scope>NUCLEOTIDE SEQUENCE [LARGE SCALE GENOMIC DNA]</scope>
</reference>
<evidence type="ECO:0000313" key="2">
    <source>
        <dbReference type="Proteomes" id="UP000735302"/>
    </source>
</evidence>
<proteinExistence type="predicted"/>
<evidence type="ECO:0000313" key="1">
    <source>
        <dbReference type="EMBL" id="GFO04911.1"/>
    </source>
</evidence>
<accession>A0AAV4A9E5</accession>
<protein>
    <submittedName>
        <fullName evidence="1">Uncharacterized protein</fullName>
    </submittedName>
</protein>
<comment type="caution">
    <text evidence="1">The sequence shown here is derived from an EMBL/GenBank/DDBJ whole genome shotgun (WGS) entry which is preliminary data.</text>
</comment>
<keyword evidence="2" id="KW-1185">Reference proteome</keyword>